<evidence type="ECO:0000256" key="4">
    <source>
        <dbReference type="SAM" id="Phobius"/>
    </source>
</evidence>
<name>A0AAU6WE91_9MICC</name>
<dbReference type="GO" id="GO:0009166">
    <property type="term" value="P:nucleotide catabolic process"/>
    <property type="evidence" value="ECO:0007669"/>
    <property type="project" value="InterPro"/>
</dbReference>
<feature type="chain" id="PRO_5043107961" evidence="2">
    <location>
        <begin position="31"/>
        <end position="767"/>
    </location>
</feature>
<dbReference type="GO" id="GO:0008768">
    <property type="term" value="F:UDP-sugar diphosphatase activity"/>
    <property type="evidence" value="ECO:0007669"/>
    <property type="project" value="TreeGrafter"/>
</dbReference>
<keyword evidence="4" id="KW-0472">Membrane</keyword>
<dbReference type="InterPro" id="IPR006179">
    <property type="entry name" value="5_nucleotidase/apyrase"/>
</dbReference>
<dbReference type="Gene3D" id="3.60.21.10">
    <property type="match status" value="1"/>
</dbReference>
<dbReference type="GO" id="GO:0000166">
    <property type="term" value="F:nucleotide binding"/>
    <property type="evidence" value="ECO:0007669"/>
    <property type="project" value="UniProtKB-KW"/>
</dbReference>
<dbReference type="GO" id="GO:0030288">
    <property type="term" value="C:outer membrane-bounded periplasmic space"/>
    <property type="evidence" value="ECO:0007669"/>
    <property type="project" value="TreeGrafter"/>
</dbReference>
<dbReference type="EMBL" id="CP125942">
    <property type="protein sequence ID" value="XAO46286.1"/>
    <property type="molecule type" value="Genomic_DNA"/>
</dbReference>
<dbReference type="KEGG" id="gey:QMQ05_01690"/>
<dbReference type="Gene3D" id="3.90.780.10">
    <property type="entry name" value="5'-Nucleotidase, C-terminal domain"/>
    <property type="match status" value="1"/>
</dbReference>
<dbReference type="InterPro" id="IPR008334">
    <property type="entry name" value="5'-Nucleotdase_C"/>
</dbReference>
<dbReference type="PANTHER" id="PTHR11575:SF24">
    <property type="entry name" value="5'-NUCLEOTIDASE"/>
    <property type="match status" value="1"/>
</dbReference>
<dbReference type="PANTHER" id="PTHR11575">
    <property type="entry name" value="5'-NUCLEOTIDASE-RELATED"/>
    <property type="match status" value="1"/>
</dbReference>
<dbReference type="Proteomes" id="UP001486888">
    <property type="component" value="Chromosome"/>
</dbReference>
<feature type="signal peptide" evidence="2">
    <location>
        <begin position="1"/>
        <end position="30"/>
    </location>
</feature>
<evidence type="ECO:0000259" key="6">
    <source>
        <dbReference type="Pfam" id="PF02872"/>
    </source>
</evidence>
<dbReference type="GO" id="GO:0008253">
    <property type="term" value="F:5'-nucleotidase activity"/>
    <property type="evidence" value="ECO:0007669"/>
    <property type="project" value="TreeGrafter"/>
</dbReference>
<feature type="domain" description="5'-Nucleotidase C-terminal" evidence="6">
    <location>
        <begin position="384"/>
        <end position="536"/>
    </location>
</feature>
<keyword evidence="2" id="KW-0378">Hydrolase</keyword>
<evidence type="ECO:0000256" key="3">
    <source>
        <dbReference type="SAM" id="MobiDB-lite"/>
    </source>
</evidence>
<keyword evidence="8" id="KW-1185">Reference proteome</keyword>
<feature type="region of interest" description="Disordered" evidence="3">
    <location>
        <begin position="665"/>
        <end position="730"/>
    </location>
</feature>
<feature type="domain" description="Calcineurin-like phosphoesterase" evidence="5">
    <location>
        <begin position="54"/>
        <end position="281"/>
    </location>
</feature>
<proteinExistence type="inferred from homology"/>
<keyword evidence="1 2" id="KW-0732">Signal</keyword>
<feature type="compositionally biased region" description="Low complexity" evidence="3">
    <location>
        <begin position="693"/>
        <end position="709"/>
    </location>
</feature>
<dbReference type="InterPro" id="IPR036907">
    <property type="entry name" value="5'-Nucleotdase_C_sf"/>
</dbReference>
<dbReference type="InterPro" id="IPR004843">
    <property type="entry name" value="Calcineurin-like_PHP"/>
</dbReference>
<accession>A0AAU6WE91</accession>
<organism evidence="7 8">
    <name type="scientific">Glutamicibacter ectropisis</name>
    <dbReference type="NCBI Taxonomy" id="3046593"/>
    <lineage>
        <taxon>Bacteria</taxon>
        <taxon>Bacillati</taxon>
        <taxon>Actinomycetota</taxon>
        <taxon>Actinomycetes</taxon>
        <taxon>Micrococcales</taxon>
        <taxon>Micrococcaceae</taxon>
        <taxon>Glutamicibacter</taxon>
    </lineage>
</organism>
<gene>
    <name evidence="7" type="ORF">QMQ05_01690</name>
</gene>
<feature type="compositionally biased region" description="Basic and acidic residues" evidence="3">
    <location>
        <begin position="716"/>
        <end position="727"/>
    </location>
</feature>
<dbReference type="PRINTS" id="PR01607">
    <property type="entry name" value="APYRASEFAMLY"/>
</dbReference>
<evidence type="ECO:0000256" key="1">
    <source>
        <dbReference type="ARBA" id="ARBA00022729"/>
    </source>
</evidence>
<reference evidence="7 8" key="1">
    <citation type="submission" date="2023-05" db="EMBL/GenBank/DDBJ databases">
        <title>Glutamicibacter sp. B1, complete genome.</title>
        <authorList>
            <person name="Long Y.H."/>
            <person name="Fang T."/>
            <person name="Li X.Y."/>
        </authorList>
    </citation>
    <scope>NUCLEOTIDE SEQUENCE [LARGE SCALE GENOMIC DNA]</scope>
    <source>
        <strain evidence="7 8">B1</strain>
    </source>
</reference>
<dbReference type="Pfam" id="PF00149">
    <property type="entry name" value="Metallophos"/>
    <property type="match status" value="1"/>
</dbReference>
<dbReference type="Pfam" id="PF02872">
    <property type="entry name" value="5_nucleotid_C"/>
    <property type="match status" value="1"/>
</dbReference>
<keyword evidence="4" id="KW-1133">Transmembrane helix</keyword>
<feature type="transmembrane region" description="Helical" evidence="4">
    <location>
        <begin position="738"/>
        <end position="758"/>
    </location>
</feature>
<sequence length="767" mass="79166">MSAFRQMRKLSLASLATLSLAATGATMAQATPTAEPTSTTSPAAADSVTLDLVGINDFHGRIAADRSSAGAAVLAGAVDQLRSENENTLFLSAGDNIGASTFASASQEDAPTIDALGAAGLDVSVVGNHEFDKGFDDLTSRVIDRYASATGQAGEDFALGANVYKAGTKTPALKEYAIREVGGLSVGFIGTVTEDVPSLVSPSGISGLDFGSEVEAANRVADQLSDGDDSNGEADVIVLLTHNGSASTDCSAIASETTAYGDLIRKASGNIDAIFSGHTHSTYDCAIAGPDGERPVIQSHQYGTTLGKVSLEVDPSTGDVIQASSERLPLANESADGEWTANYEANPTVAKIVDEAEKEAEVVGSVKVGEISEDILRGGDTPGSDRGVESTLGNTVADIHLWATSNEDFAGEPAQIAFMNAGGLRADLLYGEDGTVTYQSAAEVQPFANTLITFNLTGAQIREALEQQWQPAGSERSKLQLGVSEGLSYTYIDDAPAGKHIQEITFNGEPLDESATFRVAANAFLATGGDNFTAFGEGTDHTDSGQVDLDATVNFFKAHDVVSPSPLGRAIVAGTDWATVELDATEVKAGDTVGVTVSGLEEGAQISASAFDGAVEVTDVPAADASGTTTFQLPVDSSVEPGDYQLVISQVQREDIATDFSVIAADSEEPVPSPTEDDQSPSAEPSESESESESPAPTTDSDPSTSPTADSDDDSKDNSSDDSKQQDNENLADTGFSASWIGIAAGIVVLAGIVLLLIRRFGNKAGH</sequence>
<dbReference type="RefSeq" id="WP_345472480.1">
    <property type="nucleotide sequence ID" value="NZ_CP125942.1"/>
</dbReference>
<dbReference type="SUPFAM" id="SSF55816">
    <property type="entry name" value="5'-nucleotidase (syn. UDP-sugar hydrolase), C-terminal domain"/>
    <property type="match status" value="1"/>
</dbReference>
<dbReference type="SUPFAM" id="SSF56300">
    <property type="entry name" value="Metallo-dependent phosphatases"/>
    <property type="match status" value="1"/>
</dbReference>
<dbReference type="AlphaFoldDB" id="A0AAU6WE91"/>
<keyword evidence="4" id="KW-0812">Transmembrane</keyword>
<evidence type="ECO:0000313" key="8">
    <source>
        <dbReference type="Proteomes" id="UP001486888"/>
    </source>
</evidence>
<keyword evidence="2" id="KW-0547">Nucleotide-binding</keyword>
<evidence type="ECO:0000259" key="5">
    <source>
        <dbReference type="Pfam" id="PF00149"/>
    </source>
</evidence>
<comment type="similarity">
    <text evidence="2">Belongs to the 5'-nucleotidase family.</text>
</comment>
<evidence type="ECO:0000313" key="7">
    <source>
        <dbReference type="EMBL" id="XAO46286.1"/>
    </source>
</evidence>
<protein>
    <submittedName>
        <fullName evidence="7">5'-nucleotidase C-terminal domain-containing protein</fullName>
    </submittedName>
</protein>
<dbReference type="InterPro" id="IPR029052">
    <property type="entry name" value="Metallo-depent_PP-like"/>
</dbReference>
<evidence type="ECO:0000256" key="2">
    <source>
        <dbReference type="RuleBase" id="RU362119"/>
    </source>
</evidence>